<dbReference type="Pfam" id="PF10250">
    <property type="entry name" value="O-FucT"/>
    <property type="match status" value="1"/>
</dbReference>
<dbReference type="GO" id="GO:0046922">
    <property type="term" value="F:peptide-O-fucosyltransferase activity"/>
    <property type="evidence" value="ECO:0007669"/>
    <property type="project" value="InterPro"/>
</dbReference>
<evidence type="ECO:0000256" key="8">
    <source>
        <dbReference type="ARBA" id="ARBA00026232"/>
    </source>
</evidence>
<comment type="subcellular location">
    <subcellularLocation>
        <location evidence="1">Endoplasmic reticulum</location>
    </subcellularLocation>
</comment>
<dbReference type="PANTHER" id="PTHR13398">
    <property type="entry name" value="GDP-FUCOSE PROTEIN O-FUCOSYLTRANSFERASE 2"/>
    <property type="match status" value="1"/>
</dbReference>
<dbReference type="InterPro" id="IPR045130">
    <property type="entry name" value="OFUT2-like"/>
</dbReference>
<dbReference type="GO" id="GO:0006004">
    <property type="term" value="P:fucose metabolic process"/>
    <property type="evidence" value="ECO:0007669"/>
    <property type="project" value="UniProtKB-KW"/>
</dbReference>
<dbReference type="GO" id="GO:0005783">
    <property type="term" value="C:endoplasmic reticulum"/>
    <property type="evidence" value="ECO:0007669"/>
    <property type="project" value="UniProtKB-SubCell"/>
</dbReference>
<dbReference type="Gene3D" id="3.40.50.11340">
    <property type="match status" value="1"/>
</dbReference>
<dbReference type="InterPro" id="IPR019378">
    <property type="entry name" value="GDP-Fuc_O-FucTrfase"/>
</dbReference>
<evidence type="ECO:0000256" key="3">
    <source>
        <dbReference type="ARBA" id="ARBA00022679"/>
    </source>
</evidence>
<reference evidence="9" key="1">
    <citation type="journal article" date="2022" name="Proc. Natl. Acad. Sci. U.S.A.">
        <title>Life cycle and functional genomics of the unicellular red alga Galdieria for elucidating algal and plant evolution and industrial use.</title>
        <authorList>
            <person name="Hirooka S."/>
            <person name="Itabashi T."/>
            <person name="Ichinose T.M."/>
            <person name="Onuma R."/>
            <person name="Fujiwara T."/>
            <person name="Yamashita S."/>
            <person name="Jong L.W."/>
            <person name="Tomita R."/>
            <person name="Iwane A.H."/>
            <person name="Miyagishima S.Y."/>
        </authorList>
    </citation>
    <scope>NUCLEOTIDE SEQUENCE</scope>
    <source>
        <strain evidence="9">NBRC 102759</strain>
    </source>
</reference>
<evidence type="ECO:0000256" key="7">
    <source>
        <dbReference type="ARBA" id="ARBA00025803"/>
    </source>
</evidence>
<keyword evidence="5" id="KW-0294">Fucose metabolism</keyword>
<evidence type="ECO:0000313" key="10">
    <source>
        <dbReference type="Proteomes" id="UP001061958"/>
    </source>
</evidence>
<comment type="caution">
    <text evidence="9">The sequence shown here is derived from an EMBL/GenBank/DDBJ whole genome shotgun (WGS) entry which is preliminary data.</text>
</comment>
<evidence type="ECO:0000256" key="4">
    <source>
        <dbReference type="ARBA" id="ARBA00022824"/>
    </source>
</evidence>
<keyword evidence="4" id="KW-0256">Endoplasmic reticulum</keyword>
<dbReference type="PANTHER" id="PTHR13398:SF0">
    <property type="entry name" value="GDP-FUCOSE PROTEIN O-FUCOSYLTRANSFERASE 2"/>
    <property type="match status" value="1"/>
</dbReference>
<sequence length="397" mass="45957">MVFKKKAQKPTSFCFRAAIFLVVFCVGLVFLSFSSLDKGATLVRYSTQRAIPNRYVVYDSRYGSLNNQLNSLFNSLVIARDLNATLVLGYAYTPGGGHALRDDHHSTHSYLVGQYFDAKLLNSVQPILNMDDYLKLQNPKRALNLYVESTQESNRNGDYYQSLGLNVTIRKLKAQDTSHVCEKILSRGRRIWASCQGQPQGACDDILLGFSFTNLYNCTWYDDWWYRVRNFVQPKSVIQQSVRQFVSQVRHPLVVAHVRFVGGSDAPNDTFYDNIFQYLKQYESKYQQRIGSIYMVGMKDQRQTIRVDKSIQYLSKRLTLVDWYTCANVTNCAESNHRNEFYDQDESAFGGYYSVILLDQWMGVESDYFIGRSASTFSQNIVYWKSLKGDFHYFLYD</sequence>
<comment type="pathway">
    <text evidence="2">Protein modification; protein glycosylation.</text>
</comment>
<dbReference type="AlphaFoldDB" id="A0A9C7UU93"/>
<comment type="similarity">
    <text evidence="7">Belongs to the glycosyltransferase 68 family.</text>
</comment>
<dbReference type="Proteomes" id="UP001061958">
    <property type="component" value="Unassembled WGS sequence"/>
</dbReference>
<reference evidence="9" key="2">
    <citation type="submission" date="2022-01" db="EMBL/GenBank/DDBJ databases">
        <authorList>
            <person name="Hirooka S."/>
            <person name="Miyagishima S.Y."/>
        </authorList>
    </citation>
    <scope>NUCLEOTIDE SEQUENCE</scope>
    <source>
        <strain evidence="9">NBRC 102759</strain>
    </source>
</reference>
<keyword evidence="6" id="KW-0119">Carbohydrate metabolism</keyword>
<evidence type="ECO:0000313" key="9">
    <source>
        <dbReference type="EMBL" id="GJQ15746.1"/>
    </source>
</evidence>
<evidence type="ECO:0000256" key="1">
    <source>
        <dbReference type="ARBA" id="ARBA00004240"/>
    </source>
</evidence>
<keyword evidence="10" id="KW-1185">Reference proteome</keyword>
<evidence type="ECO:0000256" key="2">
    <source>
        <dbReference type="ARBA" id="ARBA00004922"/>
    </source>
</evidence>
<evidence type="ECO:0000256" key="6">
    <source>
        <dbReference type="ARBA" id="ARBA00023277"/>
    </source>
</evidence>
<gene>
    <name evidence="9" type="ORF">GpartN1_g7537.t1</name>
</gene>
<protein>
    <recommendedName>
        <fullName evidence="8">GDP-fucose protein O-fucosyltransferase 2</fullName>
    </recommendedName>
</protein>
<proteinExistence type="inferred from homology"/>
<organism evidence="9 10">
    <name type="scientific">Galdieria partita</name>
    <dbReference type="NCBI Taxonomy" id="83374"/>
    <lineage>
        <taxon>Eukaryota</taxon>
        <taxon>Rhodophyta</taxon>
        <taxon>Bangiophyceae</taxon>
        <taxon>Galdieriales</taxon>
        <taxon>Galdieriaceae</taxon>
        <taxon>Galdieria</taxon>
    </lineage>
</organism>
<dbReference type="OrthoDB" id="2702at2759"/>
<evidence type="ECO:0000256" key="5">
    <source>
        <dbReference type="ARBA" id="ARBA00023253"/>
    </source>
</evidence>
<dbReference type="EMBL" id="BQMJ01000074">
    <property type="protein sequence ID" value="GJQ15746.1"/>
    <property type="molecule type" value="Genomic_DNA"/>
</dbReference>
<accession>A0A9C7UU93</accession>
<name>A0A9C7UU93_9RHOD</name>
<dbReference type="Gene3D" id="3.40.50.11350">
    <property type="match status" value="1"/>
</dbReference>
<keyword evidence="3" id="KW-0808">Transferase</keyword>